<organism evidence="3 4">
    <name type="scientific">Marchantia polymorpha subsp. ruderalis</name>
    <dbReference type="NCBI Taxonomy" id="1480154"/>
    <lineage>
        <taxon>Eukaryota</taxon>
        <taxon>Viridiplantae</taxon>
        <taxon>Streptophyta</taxon>
        <taxon>Embryophyta</taxon>
        <taxon>Marchantiophyta</taxon>
        <taxon>Marchantiopsida</taxon>
        <taxon>Marchantiidae</taxon>
        <taxon>Marchantiales</taxon>
        <taxon>Marchantiaceae</taxon>
        <taxon>Marchantia</taxon>
    </lineage>
</organism>
<dbReference type="Proteomes" id="UP000077202">
    <property type="component" value="Unassembled WGS sequence"/>
</dbReference>
<comment type="caution">
    <text evidence="3">The sequence shown here is derived from an EMBL/GenBank/DDBJ whole genome shotgun (WGS) entry which is preliminary data.</text>
</comment>
<keyword evidence="4" id="KW-1185">Reference proteome</keyword>
<dbReference type="AlphaFoldDB" id="A0A176WHM4"/>
<evidence type="ECO:0000313" key="3">
    <source>
        <dbReference type="EMBL" id="OAE31832.1"/>
    </source>
</evidence>
<dbReference type="EMBL" id="LVLJ01000959">
    <property type="protein sequence ID" value="OAE31832.1"/>
    <property type="molecule type" value="Genomic_DNA"/>
</dbReference>
<keyword evidence="1" id="KW-0175">Coiled coil</keyword>
<name>A0A176WHM4_MARPO</name>
<gene>
    <name evidence="3" type="ORF">AXG93_685s1000</name>
</gene>
<accession>A0A176WHM4</accession>
<feature type="coiled-coil region" evidence="1">
    <location>
        <begin position="131"/>
        <end position="165"/>
    </location>
</feature>
<evidence type="ECO:0000256" key="2">
    <source>
        <dbReference type="SAM" id="MobiDB-lite"/>
    </source>
</evidence>
<protein>
    <submittedName>
        <fullName evidence="3">Uncharacterized protein</fullName>
    </submittedName>
</protein>
<feature type="region of interest" description="Disordered" evidence="2">
    <location>
        <begin position="1"/>
        <end position="22"/>
    </location>
</feature>
<sequence length="339" mass="39248">MMRYHKAIREDPEPPPPEEEVRSKVATKTLEEGPKTLEIAFPDLLHDSVVPLLKYLDMKRKKYIVRRESGSYVELIKNMTKLKRTMIVKREWDSATAMAKERAASFAAECAAAKATLHEQEDRLRAKHMECEVLHLNLAKESERCAELEEACNSLRATNENEQKVTVDLCGRLDKSKEAYEAAVKRAERLITTTGKREQMHADELAKVEERRAEEARIAKDLWGKIAAAKSREEELRSKIAELTTDRDKEFTRAEKLTVSVAEEFRKHKGELTDWAKKLADCESARSSEVECRLKVESEWRRLQEQLGKTAMRSEELQRRMEKAKVAYRQLRDETTDEL</sequence>
<proteinExistence type="predicted"/>
<evidence type="ECO:0000256" key="1">
    <source>
        <dbReference type="SAM" id="Coils"/>
    </source>
</evidence>
<reference evidence="3" key="1">
    <citation type="submission" date="2016-03" db="EMBL/GenBank/DDBJ databases">
        <title>Mechanisms controlling the formation of the plant cell surface in tip-growing cells are functionally conserved among land plants.</title>
        <authorList>
            <person name="Honkanen S."/>
            <person name="Jones V.A."/>
            <person name="Morieri G."/>
            <person name="Champion C."/>
            <person name="Hetherington A.J."/>
            <person name="Kelly S."/>
            <person name="Saint-Marcoux D."/>
            <person name="Proust H."/>
            <person name="Prescott H."/>
            <person name="Dolan L."/>
        </authorList>
    </citation>
    <scope>NUCLEOTIDE SEQUENCE [LARGE SCALE GENOMIC DNA]</scope>
    <source>
        <tissue evidence="3">Whole gametophyte</tissue>
    </source>
</reference>
<evidence type="ECO:0000313" key="4">
    <source>
        <dbReference type="Proteomes" id="UP000077202"/>
    </source>
</evidence>